<keyword evidence="2" id="KW-1185">Reference proteome</keyword>
<dbReference type="RefSeq" id="WP_318351745.1">
    <property type="nucleotide sequence ID" value="NZ_JAWQEV010000001.1"/>
</dbReference>
<dbReference type="Proteomes" id="UP001283109">
    <property type="component" value="Unassembled WGS sequence"/>
</dbReference>
<dbReference type="EMBL" id="JAWQEV010000001">
    <property type="protein sequence ID" value="MDW4571188.1"/>
    <property type="molecule type" value="Genomic_DNA"/>
</dbReference>
<organism evidence="1 2">
    <name type="scientific">Microbacterium arthrosphaerae</name>
    <dbReference type="NCBI Taxonomy" id="792652"/>
    <lineage>
        <taxon>Bacteria</taxon>
        <taxon>Bacillati</taxon>
        <taxon>Actinomycetota</taxon>
        <taxon>Actinomycetes</taxon>
        <taxon>Micrococcales</taxon>
        <taxon>Microbacteriaceae</taxon>
        <taxon>Microbacterium</taxon>
    </lineage>
</organism>
<gene>
    <name evidence="1" type="ORF">R8Z58_00170</name>
</gene>
<comment type="caution">
    <text evidence="1">The sequence shown here is derived from an EMBL/GenBank/DDBJ whole genome shotgun (WGS) entry which is preliminary data.</text>
</comment>
<accession>A0ABU4GVU8</accession>
<sequence length="96" mass="10334">MAHEDIHQLVLTPLGDRAWRLCDRGVARDDATSVVAYVEQLDSGAYEAVWVSVGLGAARFSSLEGLFRAAVEMLAQCRSLGALKPAPIPHRPPAHA</sequence>
<evidence type="ECO:0000313" key="2">
    <source>
        <dbReference type="Proteomes" id="UP001283109"/>
    </source>
</evidence>
<evidence type="ECO:0000313" key="1">
    <source>
        <dbReference type="EMBL" id="MDW4571188.1"/>
    </source>
</evidence>
<reference evidence="1 2" key="1">
    <citation type="submission" date="2023-11" db="EMBL/GenBank/DDBJ databases">
        <title>Draft genome sequence of Microbacterium arthrosphaerae JCM 30492.</title>
        <authorList>
            <person name="Zhang G."/>
            <person name="Ding Y."/>
        </authorList>
    </citation>
    <scope>NUCLEOTIDE SEQUENCE [LARGE SCALE GENOMIC DNA]</scope>
    <source>
        <strain evidence="1 2">JCM 30492</strain>
    </source>
</reference>
<name>A0ABU4GVU8_9MICO</name>
<proteinExistence type="predicted"/>
<protein>
    <submittedName>
        <fullName evidence="1">Uncharacterized protein</fullName>
    </submittedName>
</protein>